<dbReference type="PROSITE" id="PS00284">
    <property type="entry name" value="SERPIN"/>
    <property type="match status" value="1"/>
</dbReference>
<keyword evidence="1" id="KW-0646">Protease inhibitor</keyword>
<sequence length="486" mass="53505">MLWRGLTMLVALAATATAAVMVEGVNDTFPANTTSLRGGEGDSSILFETADASPSTGLSPEAWRAQVDRLVSRRLTRLTLQLQKKLREQNEHSTILFSPLSISGALHLLWLGARGRTATELGALLGKSLGLTVDDLLPSIRRINTQLEHGSGGTEIDVANGLFLQYGYPVRTWFANVSQDTFGTEVYGVEFADKGEAATAQINGWVSRKTKGRINKFLHSPLPANTKVLIANAIYFNGEWENPFPQETSFLRPYTIPTESGESEVIKLWMMTNSGDLPYARSEKLNCHVVGLPYKGKQVTMYLVLPIDRGLEALRILERKLTVMDMEELQAATNETPVIISVPRMRILSTFHLRETIEQLGVEALFDPVEADLGLMSPGKQVVSQTFSLDKDNSSSNGLAVEFPGRTRRAAVVANDNPGLFVDDMIHKVEIEVTETGTVASAVTALTVTRDGSRIVLRFDRPFLFFIRHEATGLQLFWGSVVRPVT</sequence>
<dbReference type="CDD" id="cd00172">
    <property type="entry name" value="serpin"/>
    <property type="match status" value="1"/>
</dbReference>
<accession>A0ABQ9GP19</accession>
<protein>
    <recommendedName>
        <fullName evidence="5">Serpin domain-containing protein</fullName>
    </recommendedName>
</protein>
<keyword evidence="7" id="KW-1185">Reference proteome</keyword>
<evidence type="ECO:0000256" key="3">
    <source>
        <dbReference type="RuleBase" id="RU000411"/>
    </source>
</evidence>
<dbReference type="Proteomes" id="UP001159363">
    <property type="component" value="Chromosome 9"/>
</dbReference>
<dbReference type="Gene3D" id="2.30.39.10">
    <property type="entry name" value="Alpha-1-antitrypsin, domain 1"/>
    <property type="match status" value="1"/>
</dbReference>
<comment type="caution">
    <text evidence="6">The sequence shown here is derived from an EMBL/GenBank/DDBJ whole genome shotgun (WGS) entry which is preliminary data.</text>
</comment>
<evidence type="ECO:0000256" key="4">
    <source>
        <dbReference type="SAM" id="SignalP"/>
    </source>
</evidence>
<dbReference type="InterPro" id="IPR042185">
    <property type="entry name" value="Serpin_sf_2"/>
</dbReference>
<dbReference type="SUPFAM" id="SSF56574">
    <property type="entry name" value="Serpins"/>
    <property type="match status" value="1"/>
</dbReference>
<evidence type="ECO:0000256" key="2">
    <source>
        <dbReference type="ARBA" id="ARBA00022900"/>
    </source>
</evidence>
<gene>
    <name evidence="6" type="ORF">PR048_024617</name>
</gene>
<feature type="signal peptide" evidence="4">
    <location>
        <begin position="1"/>
        <end position="18"/>
    </location>
</feature>
<dbReference type="Gene3D" id="2.10.310.10">
    <property type="entry name" value="Serpins superfamily"/>
    <property type="match status" value="1"/>
</dbReference>
<proteinExistence type="inferred from homology"/>
<dbReference type="PANTHER" id="PTHR11461">
    <property type="entry name" value="SERINE PROTEASE INHIBITOR, SERPIN"/>
    <property type="match status" value="1"/>
</dbReference>
<evidence type="ECO:0000256" key="1">
    <source>
        <dbReference type="ARBA" id="ARBA00022690"/>
    </source>
</evidence>
<dbReference type="SMART" id="SM00093">
    <property type="entry name" value="SERPIN"/>
    <property type="match status" value="1"/>
</dbReference>
<evidence type="ECO:0000259" key="5">
    <source>
        <dbReference type="SMART" id="SM00093"/>
    </source>
</evidence>
<keyword evidence="2" id="KW-0722">Serine protease inhibitor</keyword>
<dbReference type="EMBL" id="JARBHB010000010">
    <property type="protein sequence ID" value="KAJ8873783.1"/>
    <property type="molecule type" value="Genomic_DNA"/>
</dbReference>
<keyword evidence="4" id="KW-0732">Signal</keyword>
<evidence type="ECO:0000313" key="6">
    <source>
        <dbReference type="EMBL" id="KAJ8873783.1"/>
    </source>
</evidence>
<dbReference type="Gene3D" id="3.30.497.10">
    <property type="entry name" value="Antithrombin, subunit I, domain 2"/>
    <property type="match status" value="1"/>
</dbReference>
<dbReference type="InterPro" id="IPR023795">
    <property type="entry name" value="Serpin_CS"/>
</dbReference>
<dbReference type="InterPro" id="IPR036186">
    <property type="entry name" value="Serpin_sf"/>
</dbReference>
<feature type="chain" id="PRO_5047051728" description="Serpin domain-containing protein" evidence="4">
    <location>
        <begin position="19"/>
        <end position="486"/>
    </location>
</feature>
<dbReference type="PANTHER" id="PTHR11461:SF342">
    <property type="entry name" value="SERINE PROTEASE INHIBITOR 28DC"/>
    <property type="match status" value="1"/>
</dbReference>
<evidence type="ECO:0000313" key="7">
    <source>
        <dbReference type="Proteomes" id="UP001159363"/>
    </source>
</evidence>
<dbReference type="InterPro" id="IPR042178">
    <property type="entry name" value="Serpin_sf_1"/>
</dbReference>
<reference evidence="6 7" key="1">
    <citation type="submission" date="2023-02" db="EMBL/GenBank/DDBJ databases">
        <title>LHISI_Scaffold_Assembly.</title>
        <authorList>
            <person name="Stuart O.P."/>
            <person name="Cleave R."/>
            <person name="Magrath M.J.L."/>
            <person name="Mikheyev A.S."/>
        </authorList>
    </citation>
    <scope>NUCLEOTIDE SEQUENCE [LARGE SCALE GENOMIC DNA]</scope>
    <source>
        <strain evidence="6">Daus_M_001</strain>
        <tissue evidence="6">Leg muscle</tissue>
    </source>
</reference>
<dbReference type="Pfam" id="PF00079">
    <property type="entry name" value="Serpin"/>
    <property type="match status" value="1"/>
</dbReference>
<dbReference type="Gene3D" id="6.20.40.10">
    <property type="match status" value="1"/>
</dbReference>
<comment type="similarity">
    <text evidence="3">Belongs to the serpin family.</text>
</comment>
<feature type="domain" description="Serpin" evidence="5">
    <location>
        <begin position="80"/>
        <end position="484"/>
    </location>
</feature>
<name>A0ABQ9GP19_9NEOP</name>
<organism evidence="6 7">
    <name type="scientific">Dryococelus australis</name>
    <dbReference type="NCBI Taxonomy" id="614101"/>
    <lineage>
        <taxon>Eukaryota</taxon>
        <taxon>Metazoa</taxon>
        <taxon>Ecdysozoa</taxon>
        <taxon>Arthropoda</taxon>
        <taxon>Hexapoda</taxon>
        <taxon>Insecta</taxon>
        <taxon>Pterygota</taxon>
        <taxon>Neoptera</taxon>
        <taxon>Polyneoptera</taxon>
        <taxon>Phasmatodea</taxon>
        <taxon>Verophasmatodea</taxon>
        <taxon>Anareolatae</taxon>
        <taxon>Phasmatidae</taxon>
        <taxon>Eurycanthinae</taxon>
        <taxon>Dryococelus</taxon>
    </lineage>
</organism>
<dbReference type="InterPro" id="IPR000215">
    <property type="entry name" value="Serpin_fam"/>
</dbReference>
<dbReference type="InterPro" id="IPR023796">
    <property type="entry name" value="Serpin_dom"/>
</dbReference>